<dbReference type="Pfam" id="PF22099">
    <property type="entry name" value="MRS2-like"/>
    <property type="match status" value="1"/>
</dbReference>
<feature type="transmembrane region" description="Helical" evidence="2">
    <location>
        <begin position="437"/>
        <end position="460"/>
    </location>
</feature>
<keyword evidence="4" id="KW-1185">Reference proteome</keyword>
<organism evidence="3 4">
    <name type="scientific">Coccomyxa viridis</name>
    <dbReference type="NCBI Taxonomy" id="1274662"/>
    <lineage>
        <taxon>Eukaryota</taxon>
        <taxon>Viridiplantae</taxon>
        <taxon>Chlorophyta</taxon>
        <taxon>core chlorophytes</taxon>
        <taxon>Trebouxiophyceae</taxon>
        <taxon>Trebouxiophyceae incertae sedis</taxon>
        <taxon>Coccomyxaceae</taxon>
        <taxon>Coccomyxa</taxon>
    </lineage>
</organism>
<evidence type="ECO:0000256" key="2">
    <source>
        <dbReference type="RuleBase" id="RU366041"/>
    </source>
</evidence>
<dbReference type="PANTHER" id="PTHR13890:SF42">
    <property type="entry name" value="MAGNESIUM TRANSPORTER"/>
    <property type="match status" value="1"/>
</dbReference>
<keyword evidence="2" id="KW-0472">Membrane</keyword>
<dbReference type="Gene3D" id="1.20.58.340">
    <property type="entry name" value="Magnesium transport protein CorA, transmembrane region"/>
    <property type="match status" value="1"/>
</dbReference>
<dbReference type="EMBL" id="CAUYUE010000012">
    <property type="protein sequence ID" value="CAK0785233.1"/>
    <property type="molecule type" value="Genomic_DNA"/>
</dbReference>
<keyword evidence="2" id="KW-1133">Transmembrane helix</keyword>
<gene>
    <name evidence="3" type="ORF">CVIRNUC_008439</name>
</gene>
<dbReference type="InterPro" id="IPR018247">
    <property type="entry name" value="EF_Hand_1_Ca_BS"/>
</dbReference>
<keyword evidence="2" id="KW-0813">Transport</keyword>
<dbReference type="PANTHER" id="PTHR13890">
    <property type="entry name" value="RNA SPLICING PROTEIN MRS2, MITOCHONDRIAL"/>
    <property type="match status" value="1"/>
</dbReference>
<dbReference type="GO" id="GO:0015095">
    <property type="term" value="F:magnesium ion transmembrane transporter activity"/>
    <property type="evidence" value="ECO:0007669"/>
    <property type="project" value="TreeGrafter"/>
</dbReference>
<comment type="function">
    <text evidence="2">Magnesium transporter that may mediate the influx of magnesium.</text>
</comment>
<keyword evidence="2" id="KW-0812">Transmembrane</keyword>
<dbReference type="GO" id="GO:0016020">
    <property type="term" value="C:membrane"/>
    <property type="evidence" value="ECO:0007669"/>
    <property type="project" value="UniProtKB-SubCell"/>
</dbReference>
<name>A0AAV1IH30_9CHLO</name>
<evidence type="ECO:0000313" key="3">
    <source>
        <dbReference type="EMBL" id="CAK0785233.1"/>
    </source>
</evidence>
<dbReference type="PROSITE" id="PS00018">
    <property type="entry name" value="EF_HAND_1"/>
    <property type="match status" value="1"/>
</dbReference>
<comment type="similarity">
    <text evidence="1 2">Belongs to the CorA metal ion transporter (MIT) (TC 1.A.35.5) family.</text>
</comment>
<evidence type="ECO:0000313" key="4">
    <source>
        <dbReference type="Proteomes" id="UP001314263"/>
    </source>
</evidence>
<comment type="subcellular location">
    <subcellularLocation>
        <location evidence="2">Membrane</location>
        <topology evidence="2">Multi-pass membrane protein</topology>
    </subcellularLocation>
</comment>
<evidence type="ECO:0000256" key="1">
    <source>
        <dbReference type="ARBA" id="ARBA00007535"/>
    </source>
</evidence>
<dbReference type="AlphaFoldDB" id="A0AAV1IH30"/>
<dbReference type="CDD" id="cd12823">
    <property type="entry name" value="Mrs2_Mfm1p-like"/>
    <property type="match status" value="1"/>
</dbReference>
<protein>
    <recommendedName>
        <fullName evidence="2">Magnesium transporter</fullName>
    </recommendedName>
</protein>
<dbReference type="InterPro" id="IPR039204">
    <property type="entry name" value="MRS2-like"/>
</dbReference>
<feature type="transmembrane region" description="Helical" evidence="2">
    <location>
        <begin position="402"/>
        <end position="425"/>
    </location>
</feature>
<accession>A0AAV1IH30</accession>
<keyword evidence="2" id="KW-0460">Magnesium</keyword>
<dbReference type="Proteomes" id="UP001314263">
    <property type="component" value="Unassembled WGS sequence"/>
</dbReference>
<comment type="caution">
    <text evidence="3">The sequence shown here is derived from an EMBL/GenBank/DDBJ whole genome shotgun (WGS) entry which is preliminary data.</text>
</comment>
<proteinExistence type="inferred from homology"/>
<reference evidence="3 4" key="1">
    <citation type="submission" date="2023-10" db="EMBL/GenBank/DDBJ databases">
        <authorList>
            <person name="Maclean D."/>
            <person name="Macfadyen A."/>
        </authorList>
    </citation>
    <scope>NUCLEOTIDE SEQUENCE [LARGE SCALE GENOMIC DNA]</scope>
</reference>
<keyword evidence="2" id="KW-0406">Ion transport</keyword>
<sequence length="578" mass="65354">MRFADVLRAARRHGQCAISRSCSSESRRPTLLACVASHTSNFSTFQLCSPRFGQQTYGLGTDSHTSLLAQRSYALDDRAHCTISTHTWQANRLSSLSRRARPASKQICSAQNACRYSTADVIKQLKIPLKQLPNPEEARRLAHMHEWRVLVVHPDCRVEEKIQTAENLGLAPRDTSLFAAQPAGMSAQRATIMPRDARAHVDRAVLVRTEIARAIIRQDSAILFPCRKDRDTLRLTQSVIDNVSEAGPLPFELRVLEALLDETARQFERRQRRLELLANSIEDDIHKQLKQHSADLQRLLPVQRALSEIMHDVKEAQEAITEVLDDEKALAGICLSEREPDEALPEGRQPPSVRLAAALLSSYERQIQSVEGALREMSENLEVFREVWSMHLSATRNRIIRINLGVTVASFALTACIVPASFFGMNLPSGLEEHPNMFWPVVGASAAASLVLFAAIYSYWRYFPHTRHQRRVADMKALRDLLLYHVDDLEDILEALQKRPELDPGMPDRITQMGREEFAELVQSSIQDCQVRKDEIDLLYNLLDINRDGLLELKEVVRSQQRLVKPLNHTVNSVARAA</sequence>